<dbReference type="SUPFAM" id="SSF53271">
    <property type="entry name" value="PRTase-like"/>
    <property type="match status" value="1"/>
</dbReference>
<evidence type="ECO:0000259" key="2">
    <source>
        <dbReference type="Pfam" id="PF00156"/>
    </source>
</evidence>
<dbReference type="Gene3D" id="3.40.50.2020">
    <property type="match status" value="1"/>
</dbReference>
<dbReference type="Proteomes" id="UP000198393">
    <property type="component" value="Unassembled WGS sequence"/>
</dbReference>
<dbReference type="OrthoDB" id="9779910at2"/>
<dbReference type="RefSeq" id="WP_089355036.1">
    <property type="nucleotide sequence ID" value="NZ_FZPD01000001.1"/>
</dbReference>
<feature type="domain" description="Phosphoribosyltransferase" evidence="2">
    <location>
        <begin position="164"/>
        <end position="219"/>
    </location>
</feature>
<dbReference type="Pfam" id="PF00156">
    <property type="entry name" value="Pribosyltran"/>
    <property type="match status" value="1"/>
</dbReference>
<gene>
    <name evidence="3" type="ORF">SAMN05421640_0258</name>
</gene>
<accession>A0A239EP69</accession>
<evidence type="ECO:0000256" key="1">
    <source>
        <dbReference type="ARBA" id="ARBA00008007"/>
    </source>
</evidence>
<protein>
    <submittedName>
        <fullName evidence="3">ComF family protein</fullName>
    </submittedName>
</protein>
<evidence type="ECO:0000313" key="4">
    <source>
        <dbReference type="Proteomes" id="UP000198393"/>
    </source>
</evidence>
<evidence type="ECO:0000313" key="3">
    <source>
        <dbReference type="EMBL" id="SNS46466.1"/>
    </source>
</evidence>
<dbReference type="InterPro" id="IPR000836">
    <property type="entry name" value="PRTase_dom"/>
</dbReference>
<proteinExistence type="inferred from homology"/>
<dbReference type="InterPro" id="IPR029057">
    <property type="entry name" value="PRTase-like"/>
</dbReference>
<dbReference type="AlphaFoldDB" id="A0A239EP69"/>
<dbReference type="CDD" id="cd06223">
    <property type="entry name" value="PRTases_typeI"/>
    <property type="match status" value="1"/>
</dbReference>
<dbReference type="InterPro" id="IPR051910">
    <property type="entry name" value="ComF/GntX_DNA_util-trans"/>
</dbReference>
<comment type="similarity">
    <text evidence="1">Belongs to the ComF/GntX family.</text>
</comment>
<organism evidence="3 4">
    <name type="scientific">Ekhidna lutea</name>
    <dbReference type="NCBI Taxonomy" id="447679"/>
    <lineage>
        <taxon>Bacteria</taxon>
        <taxon>Pseudomonadati</taxon>
        <taxon>Bacteroidota</taxon>
        <taxon>Cytophagia</taxon>
        <taxon>Cytophagales</taxon>
        <taxon>Reichenbachiellaceae</taxon>
        <taxon>Ekhidna</taxon>
    </lineage>
</organism>
<sequence>MIRDFVSLLFPQNCLNCAQSLISEEQFICTNCKIDLPVTSDHKNPENDLFRKFAFEPKIKSASAYLYYSREGITRKLLHNLKYKGKKEIGKTLGQWMTPTLEFLEFDFVLPVPLHPSKVRKRGYNQSEQIAIGIAEVFALDVKSDLVKRKIATKSQTNKSKADRWINMENVYSEVHEDLSGQSVLIVDDVITTGATIGMLSQRLIQANVESIHLASVARGK</sequence>
<dbReference type="EMBL" id="FZPD01000001">
    <property type="protein sequence ID" value="SNS46466.1"/>
    <property type="molecule type" value="Genomic_DNA"/>
</dbReference>
<dbReference type="PANTHER" id="PTHR47505">
    <property type="entry name" value="DNA UTILIZATION PROTEIN YHGH"/>
    <property type="match status" value="1"/>
</dbReference>
<dbReference type="PANTHER" id="PTHR47505:SF1">
    <property type="entry name" value="DNA UTILIZATION PROTEIN YHGH"/>
    <property type="match status" value="1"/>
</dbReference>
<reference evidence="3 4" key="1">
    <citation type="submission" date="2017-06" db="EMBL/GenBank/DDBJ databases">
        <authorList>
            <person name="Kim H.J."/>
            <person name="Triplett B.A."/>
        </authorList>
    </citation>
    <scope>NUCLEOTIDE SEQUENCE [LARGE SCALE GENOMIC DNA]</scope>
    <source>
        <strain evidence="3 4">DSM 19307</strain>
    </source>
</reference>
<keyword evidence="4" id="KW-1185">Reference proteome</keyword>
<name>A0A239EP69_EKHLU</name>